<dbReference type="Gene3D" id="1.10.10.60">
    <property type="entry name" value="Homeodomain-like"/>
    <property type="match status" value="1"/>
</dbReference>
<feature type="region of interest" description="Disordered" evidence="1">
    <location>
        <begin position="144"/>
        <end position="219"/>
    </location>
</feature>
<reference evidence="3" key="2">
    <citation type="submission" date="2015-01" db="EMBL/GenBank/DDBJ databases">
        <title>Evolutionary Origins and Diversification of the Mycorrhizal Mutualists.</title>
        <authorList>
            <consortium name="DOE Joint Genome Institute"/>
            <consortium name="Mycorrhizal Genomics Consortium"/>
            <person name="Kohler A."/>
            <person name="Kuo A."/>
            <person name="Nagy L.G."/>
            <person name="Floudas D."/>
            <person name="Copeland A."/>
            <person name="Barry K.W."/>
            <person name="Cichocki N."/>
            <person name="Veneault-Fourrey C."/>
            <person name="LaButti K."/>
            <person name="Lindquist E.A."/>
            <person name="Lipzen A."/>
            <person name="Lundell T."/>
            <person name="Morin E."/>
            <person name="Murat C."/>
            <person name="Riley R."/>
            <person name="Ohm R."/>
            <person name="Sun H."/>
            <person name="Tunlid A."/>
            <person name="Henrissat B."/>
            <person name="Grigoriev I.V."/>
            <person name="Hibbett D.S."/>
            <person name="Martin F."/>
        </authorList>
    </citation>
    <scope>NUCLEOTIDE SEQUENCE [LARGE SCALE GENOMIC DNA]</scope>
    <source>
        <strain evidence="3">Foug A</strain>
    </source>
</reference>
<dbReference type="InterPro" id="IPR009057">
    <property type="entry name" value="Homeodomain-like_sf"/>
</dbReference>
<gene>
    <name evidence="2" type="ORF">SCLCIDRAFT_1092463</name>
</gene>
<dbReference type="PANTHER" id="PTHR28079:SF1">
    <property type="entry name" value="RNA POLYMERASE I-SPECIFIC TRANSCRIPTION INITIATION FACTOR RRN5"/>
    <property type="match status" value="1"/>
</dbReference>
<protein>
    <recommendedName>
        <fullName evidence="4">Myb-like domain-containing protein</fullName>
    </recommendedName>
</protein>
<dbReference type="Proteomes" id="UP000053989">
    <property type="component" value="Unassembled WGS sequence"/>
</dbReference>
<reference evidence="2 3" key="1">
    <citation type="submission" date="2014-04" db="EMBL/GenBank/DDBJ databases">
        <authorList>
            <consortium name="DOE Joint Genome Institute"/>
            <person name="Kuo A."/>
            <person name="Kohler A."/>
            <person name="Nagy L.G."/>
            <person name="Floudas D."/>
            <person name="Copeland A."/>
            <person name="Barry K.W."/>
            <person name="Cichocki N."/>
            <person name="Veneault-Fourrey C."/>
            <person name="LaButti K."/>
            <person name="Lindquist E.A."/>
            <person name="Lipzen A."/>
            <person name="Lundell T."/>
            <person name="Morin E."/>
            <person name="Murat C."/>
            <person name="Sun H."/>
            <person name="Tunlid A."/>
            <person name="Henrissat B."/>
            <person name="Grigoriev I.V."/>
            <person name="Hibbett D.S."/>
            <person name="Martin F."/>
            <person name="Nordberg H.P."/>
            <person name="Cantor M.N."/>
            <person name="Hua S.X."/>
        </authorList>
    </citation>
    <scope>NUCLEOTIDE SEQUENCE [LARGE SCALE GENOMIC DNA]</scope>
    <source>
        <strain evidence="2 3">Foug A</strain>
    </source>
</reference>
<evidence type="ECO:0000313" key="3">
    <source>
        <dbReference type="Proteomes" id="UP000053989"/>
    </source>
</evidence>
<feature type="region of interest" description="Disordered" evidence="1">
    <location>
        <begin position="387"/>
        <end position="416"/>
    </location>
</feature>
<dbReference type="STRING" id="1036808.A0A0C3DCS2"/>
<dbReference type="CDD" id="cd00167">
    <property type="entry name" value="SANT"/>
    <property type="match status" value="1"/>
</dbReference>
<proteinExistence type="predicted"/>
<evidence type="ECO:0008006" key="4">
    <source>
        <dbReference type="Google" id="ProtNLM"/>
    </source>
</evidence>
<dbReference type="InterPro" id="IPR001005">
    <property type="entry name" value="SANT/Myb"/>
</dbReference>
<dbReference type="HOGENOM" id="CLU_017131_1_0_1"/>
<sequence>MHPTVPDFLEHLAETRARFGQGTAHHARTPAAWTPAEQNAFFRALAVYSRWRPDLIAAAISTKTTLQVEQYLAALEDGATRLQRIEDGDESSSDLADIDTDQHDSDSGLDAEPAYQVSEAWVAAEEALAAHVIEEENAALLEHHRGTASDWKKAKEKRRPRIDDGRKGRRPRYRRRGARRFTPEDSPTLKHARDASPVREEAQQQDETPPEQPRAKRPRVVVARDDYMSHLDDAHLTELNILIRAAEESSTIVRVPAETGVPTHAQVLDTDDPSDALIDPALLAISRVSSGATPIPTATPPIIFEPPAGTSTNNGLSHFSYSGPIAPSEDPLGLNPDLLSPRSRLRLQKRLYMRRHRAKLRGQHDSAHNPTLTFPGLLTTVHKAREVETTPAPSTSRLPDIEADDQQPAKPKHSKSGLTLPYKIRAIFSELGVDAAYLRAQGMDLIHLRGLACLRRLYNTLEWGPSPNEEVTGPDGVDATLVRQLQAALVVFVTDVMHRAIVWKETQMRLNRRSNYHPHGQARA</sequence>
<dbReference type="InterPro" id="IPR039601">
    <property type="entry name" value="Rrn5"/>
</dbReference>
<feature type="compositionally biased region" description="Basic and acidic residues" evidence="1">
    <location>
        <begin position="144"/>
        <end position="153"/>
    </location>
</feature>
<dbReference type="EMBL" id="KN822085">
    <property type="protein sequence ID" value="KIM58525.1"/>
    <property type="molecule type" value="Genomic_DNA"/>
</dbReference>
<keyword evidence="3" id="KW-1185">Reference proteome</keyword>
<accession>A0A0C3DCS2</accession>
<feature type="region of interest" description="Disordered" evidence="1">
    <location>
        <begin position="86"/>
        <end position="110"/>
    </location>
</feature>
<dbReference type="GO" id="GO:0000182">
    <property type="term" value="F:rDNA binding"/>
    <property type="evidence" value="ECO:0007669"/>
    <property type="project" value="TreeGrafter"/>
</dbReference>
<feature type="compositionally biased region" description="Basic residues" evidence="1">
    <location>
        <begin position="167"/>
        <end position="179"/>
    </location>
</feature>
<dbReference type="GO" id="GO:0006361">
    <property type="term" value="P:transcription initiation at RNA polymerase I promoter"/>
    <property type="evidence" value="ECO:0007669"/>
    <property type="project" value="TreeGrafter"/>
</dbReference>
<dbReference type="GO" id="GO:0042790">
    <property type="term" value="P:nucleolar large rRNA transcription by RNA polymerase I"/>
    <property type="evidence" value="ECO:0007669"/>
    <property type="project" value="InterPro"/>
</dbReference>
<organism evidence="2 3">
    <name type="scientific">Scleroderma citrinum Foug A</name>
    <dbReference type="NCBI Taxonomy" id="1036808"/>
    <lineage>
        <taxon>Eukaryota</taxon>
        <taxon>Fungi</taxon>
        <taxon>Dikarya</taxon>
        <taxon>Basidiomycota</taxon>
        <taxon>Agaricomycotina</taxon>
        <taxon>Agaricomycetes</taxon>
        <taxon>Agaricomycetidae</taxon>
        <taxon>Boletales</taxon>
        <taxon>Sclerodermatineae</taxon>
        <taxon>Sclerodermataceae</taxon>
        <taxon>Scleroderma</taxon>
    </lineage>
</organism>
<dbReference type="SUPFAM" id="SSF46689">
    <property type="entry name" value="Homeodomain-like"/>
    <property type="match status" value="1"/>
</dbReference>
<dbReference type="InParanoid" id="A0A0C3DCS2"/>
<name>A0A0C3DCS2_9AGAM</name>
<dbReference type="GO" id="GO:0000500">
    <property type="term" value="C:RNA polymerase I upstream activating factor complex"/>
    <property type="evidence" value="ECO:0007669"/>
    <property type="project" value="InterPro"/>
</dbReference>
<dbReference type="PANTHER" id="PTHR28079">
    <property type="entry name" value="RNA POLYMERASE I-SPECIFIC TRANSCRIPTION INITIATION FACTOR RRN5"/>
    <property type="match status" value="1"/>
</dbReference>
<dbReference type="OrthoDB" id="2240312at2759"/>
<feature type="compositionally biased region" description="Acidic residues" evidence="1">
    <location>
        <begin position="87"/>
        <end position="99"/>
    </location>
</feature>
<dbReference type="GO" id="GO:0001181">
    <property type="term" value="F:RNA polymerase I general transcription initiation factor activity"/>
    <property type="evidence" value="ECO:0007669"/>
    <property type="project" value="TreeGrafter"/>
</dbReference>
<evidence type="ECO:0000313" key="2">
    <source>
        <dbReference type="EMBL" id="KIM58525.1"/>
    </source>
</evidence>
<evidence type="ECO:0000256" key="1">
    <source>
        <dbReference type="SAM" id="MobiDB-lite"/>
    </source>
</evidence>
<dbReference type="AlphaFoldDB" id="A0A0C3DCS2"/>
<feature type="compositionally biased region" description="Basic and acidic residues" evidence="1">
    <location>
        <begin position="181"/>
        <end position="202"/>
    </location>
</feature>